<gene>
    <name evidence="1" type="ORF">E1B03_14605</name>
</gene>
<organism evidence="1 2">
    <name type="scientific">Citrobacter arsenatis</name>
    <dbReference type="NCBI Taxonomy" id="2546350"/>
    <lineage>
        <taxon>Bacteria</taxon>
        <taxon>Pseudomonadati</taxon>
        <taxon>Pseudomonadota</taxon>
        <taxon>Gammaproteobacteria</taxon>
        <taxon>Enterobacterales</taxon>
        <taxon>Enterobacteriaceae</taxon>
        <taxon>Citrobacter</taxon>
    </lineage>
</organism>
<keyword evidence="2" id="KW-1185">Reference proteome</keyword>
<dbReference type="KEGG" id="cars:E1B03_14605"/>
<accession>A0A4P6WP82</accession>
<evidence type="ECO:0000313" key="1">
    <source>
        <dbReference type="EMBL" id="QBM23595.1"/>
    </source>
</evidence>
<sequence>MEQKPAIYIGRARSAIVEDNDIYGCERGIHIEEAITASVKRNKILSSEALSHIDKIRSILLDNAATLEREIGTENKDKVLSAVNELPNSRDSEALDKLLTISSLCSNAVTIWPVIKPIVISLIGAVS</sequence>
<protein>
    <submittedName>
        <fullName evidence="1">Uncharacterized protein</fullName>
    </submittedName>
</protein>
<dbReference type="AlphaFoldDB" id="A0A4P6WP82"/>
<reference evidence="1 2" key="1">
    <citation type="submission" date="2019-03" db="EMBL/GenBank/DDBJ databases">
        <title>Complete genome sequence of an arsenate-respiring bacteria, Citrobacter sp. LY-1.</title>
        <authorList>
            <person name="Wang H."/>
            <person name="Liu Y."/>
            <person name="Li Q."/>
            <person name="Huang J."/>
        </authorList>
    </citation>
    <scope>NUCLEOTIDE SEQUENCE [LARGE SCALE GENOMIC DNA]</scope>
    <source>
        <strain evidence="1 2">LY-1</strain>
    </source>
</reference>
<name>A0A4P6WP82_9ENTR</name>
<proteinExistence type="predicted"/>
<evidence type="ECO:0000313" key="2">
    <source>
        <dbReference type="Proteomes" id="UP000293850"/>
    </source>
</evidence>
<dbReference type="RefSeq" id="WP_133086478.1">
    <property type="nucleotide sequence ID" value="NZ_CP037864.1"/>
</dbReference>
<dbReference type="EMBL" id="CP037864">
    <property type="protein sequence ID" value="QBM23595.1"/>
    <property type="molecule type" value="Genomic_DNA"/>
</dbReference>
<dbReference type="Proteomes" id="UP000293850">
    <property type="component" value="Chromosome"/>
</dbReference>